<dbReference type="InterPro" id="IPR017911">
    <property type="entry name" value="MacB-like_ATP-bd"/>
</dbReference>
<keyword evidence="4 6" id="KW-0067">ATP-binding</keyword>
<evidence type="ECO:0000259" key="5">
    <source>
        <dbReference type="PROSITE" id="PS50893"/>
    </source>
</evidence>
<dbReference type="GeneID" id="97459709"/>
<keyword evidence="3" id="KW-0547">Nucleotide-binding</keyword>
<dbReference type="GO" id="GO:0016887">
    <property type="term" value="F:ATP hydrolysis activity"/>
    <property type="evidence" value="ECO:0007669"/>
    <property type="project" value="InterPro"/>
</dbReference>
<dbReference type="InterPro" id="IPR003439">
    <property type="entry name" value="ABC_transporter-like_ATP-bd"/>
</dbReference>
<evidence type="ECO:0000256" key="4">
    <source>
        <dbReference type="ARBA" id="ARBA00022840"/>
    </source>
</evidence>
<dbReference type="Proteomes" id="UP001213015">
    <property type="component" value="Unassembled WGS sequence"/>
</dbReference>
<dbReference type="AlphaFoldDB" id="A0AAP3M321"/>
<sequence length="222" mass="24452">MIKLKNISKSFGNHSIFVNVSADLHAGKSYAIIGKSGSGKTTLLNIIGGLESASSGQVEIDGQVVKEANLAKFRKDYFGFIFQNYGLIDTDTVEQNLLIGLANQKISKKVAQEKLKSVLKLLDLDYLNLSQKVFVLSGGEQQRLALARIILKKPKIIFADEPTGSLDPDNAQIILKHLLNDFGSDATILVATHDPQVWKKCDYIIQVQEKKIKLIKNEGEGQ</sequence>
<proteinExistence type="inferred from homology"/>
<evidence type="ECO:0000313" key="6">
    <source>
        <dbReference type="EMBL" id="MCZ3844054.1"/>
    </source>
</evidence>
<reference evidence="6" key="1">
    <citation type="submission" date="2022-01" db="EMBL/GenBank/DDBJ databases">
        <title>VMRC isolate genome collection.</title>
        <authorList>
            <person name="France M."/>
            <person name="Rutt L."/>
            <person name="Humphrys M."/>
            <person name="Ravel J."/>
        </authorList>
    </citation>
    <scope>NUCLEOTIDE SEQUENCE</scope>
    <source>
        <strain evidence="6">C0127B5</strain>
    </source>
</reference>
<evidence type="ECO:0000256" key="1">
    <source>
        <dbReference type="ARBA" id="ARBA00005417"/>
    </source>
</evidence>
<dbReference type="SUPFAM" id="SSF52540">
    <property type="entry name" value="P-loop containing nucleoside triphosphate hydrolases"/>
    <property type="match status" value="1"/>
</dbReference>
<accession>A0AAP3M321</accession>
<dbReference type="Gene3D" id="3.40.50.300">
    <property type="entry name" value="P-loop containing nucleotide triphosphate hydrolases"/>
    <property type="match status" value="1"/>
</dbReference>
<dbReference type="SMART" id="SM00382">
    <property type="entry name" value="AAA"/>
    <property type="match status" value="1"/>
</dbReference>
<protein>
    <submittedName>
        <fullName evidence="6">ABC transporter ATP-binding protein</fullName>
    </submittedName>
</protein>
<gene>
    <name evidence="6" type="ORF">L2422_00760</name>
</gene>
<dbReference type="InterPro" id="IPR027417">
    <property type="entry name" value="P-loop_NTPase"/>
</dbReference>
<evidence type="ECO:0000256" key="3">
    <source>
        <dbReference type="ARBA" id="ARBA00022741"/>
    </source>
</evidence>
<dbReference type="Pfam" id="PF00005">
    <property type="entry name" value="ABC_tran"/>
    <property type="match status" value="1"/>
</dbReference>
<dbReference type="InterPro" id="IPR017871">
    <property type="entry name" value="ABC_transporter-like_CS"/>
</dbReference>
<dbReference type="PROSITE" id="PS00211">
    <property type="entry name" value="ABC_TRANSPORTER_1"/>
    <property type="match status" value="1"/>
</dbReference>
<evidence type="ECO:0000256" key="2">
    <source>
        <dbReference type="ARBA" id="ARBA00022448"/>
    </source>
</evidence>
<organism evidence="6 7">
    <name type="scientific">Lactobacillus mulieris</name>
    <dbReference type="NCBI Taxonomy" id="2508708"/>
    <lineage>
        <taxon>Bacteria</taxon>
        <taxon>Bacillati</taxon>
        <taxon>Bacillota</taxon>
        <taxon>Bacilli</taxon>
        <taxon>Lactobacillales</taxon>
        <taxon>Lactobacillaceae</taxon>
        <taxon>Lactobacillus</taxon>
    </lineage>
</organism>
<feature type="domain" description="ABC transporter" evidence="5">
    <location>
        <begin position="2"/>
        <end position="222"/>
    </location>
</feature>
<comment type="similarity">
    <text evidence="1">Belongs to the ABC transporter superfamily.</text>
</comment>
<dbReference type="CDD" id="cd03255">
    <property type="entry name" value="ABC_MJ0796_LolCDE_FtsE"/>
    <property type="match status" value="1"/>
</dbReference>
<keyword evidence="2" id="KW-0813">Transport</keyword>
<dbReference type="InterPro" id="IPR003593">
    <property type="entry name" value="AAA+_ATPase"/>
</dbReference>
<evidence type="ECO:0000313" key="7">
    <source>
        <dbReference type="Proteomes" id="UP001213015"/>
    </source>
</evidence>
<dbReference type="PANTHER" id="PTHR42798:SF4">
    <property type="entry name" value="ABC TRANSPORTER DOMAIN-CONTAINING PROTEIN"/>
    <property type="match status" value="1"/>
</dbReference>
<name>A0AAP3M321_9LACO</name>
<comment type="caution">
    <text evidence="6">The sequence shown here is derived from an EMBL/GenBank/DDBJ whole genome shotgun (WGS) entry which is preliminary data.</text>
</comment>
<dbReference type="PANTHER" id="PTHR42798">
    <property type="entry name" value="LIPOPROTEIN-RELEASING SYSTEM ATP-BINDING PROTEIN LOLD"/>
    <property type="match status" value="1"/>
</dbReference>
<dbReference type="GO" id="GO:0005524">
    <property type="term" value="F:ATP binding"/>
    <property type="evidence" value="ECO:0007669"/>
    <property type="project" value="UniProtKB-KW"/>
</dbReference>
<dbReference type="PROSITE" id="PS50893">
    <property type="entry name" value="ABC_TRANSPORTER_2"/>
    <property type="match status" value="1"/>
</dbReference>
<dbReference type="EMBL" id="JAKHLF010000001">
    <property type="protein sequence ID" value="MCZ3844054.1"/>
    <property type="molecule type" value="Genomic_DNA"/>
</dbReference>
<dbReference type="RefSeq" id="WP_006586888.1">
    <property type="nucleotide sequence ID" value="NZ_CABMGH010000061.1"/>
</dbReference>